<proteinExistence type="predicted"/>
<evidence type="ECO:0000256" key="1">
    <source>
        <dbReference type="ARBA" id="ARBA00022598"/>
    </source>
</evidence>
<keyword evidence="2" id="KW-0235">DNA replication</keyword>
<protein>
    <recommendedName>
        <fullName evidence="5">DNA ligase OB-like domain-containing protein</fullName>
    </recommendedName>
</protein>
<dbReference type="RefSeq" id="WP_344955186.1">
    <property type="nucleotide sequence ID" value="NZ_BAABCX010000001.1"/>
</dbReference>
<organism evidence="6 7">
    <name type="scientific">Zobellella aerophila</name>
    <dbReference type="NCBI Taxonomy" id="870480"/>
    <lineage>
        <taxon>Bacteria</taxon>
        <taxon>Pseudomonadati</taxon>
        <taxon>Pseudomonadota</taxon>
        <taxon>Gammaproteobacteria</taxon>
        <taxon>Aeromonadales</taxon>
        <taxon>Aeromonadaceae</taxon>
        <taxon>Zobellella</taxon>
    </lineage>
</organism>
<dbReference type="PANTHER" id="PTHR47810">
    <property type="entry name" value="DNA LIGASE"/>
    <property type="match status" value="1"/>
</dbReference>
<sequence length="79" mass="9111">MVVGHLPGRGKYTHMLGALLVETPDGRRFRIGTGFTDRQRRHPPGIGSIISYRYRGETRKGFPRFVSFLRVRDEEPARQ</sequence>
<keyword evidence="1" id="KW-0436">Ligase</keyword>
<evidence type="ECO:0000256" key="2">
    <source>
        <dbReference type="ARBA" id="ARBA00022705"/>
    </source>
</evidence>
<dbReference type="Gene3D" id="2.40.50.140">
    <property type="entry name" value="Nucleic acid-binding proteins"/>
    <property type="match status" value="1"/>
</dbReference>
<dbReference type="Proteomes" id="UP001500795">
    <property type="component" value="Unassembled WGS sequence"/>
</dbReference>
<dbReference type="CDD" id="cd08041">
    <property type="entry name" value="OBF_kDNA_ligase_like"/>
    <property type="match status" value="1"/>
</dbReference>
<evidence type="ECO:0000313" key="7">
    <source>
        <dbReference type="Proteomes" id="UP001500795"/>
    </source>
</evidence>
<evidence type="ECO:0000259" key="5">
    <source>
        <dbReference type="Pfam" id="PF14743"/>
    </source>
</evidence>
<keyword evidence="7" id="KW-1185">Reference proteome</keyword>
<dbReference type="InterPro" id="IPR050326">
    <property type="entry name" value="NAD_dep_DNA_ligaseB"/>
</dbReference>
<evidence type="ECO:0000313" key="6">
    <source>
        <dbReference type="EMBL" id="GAA3531965.1"/>
    </source>
</evidence>
<keyword evidence="4" id="KW-0234">DNA repair</keyword>
<dbReference type="InterPro" id="IPR029319">
    <property type="entry name" value="DNA_ligase_OB"/>
</dbReference>
<feature type="domain" description="DNA ligase OB-like" evidence="5">
    <location>
        <begin position="7"/>
        <end position="72"/>
    </location>
</feature>
<reference evidence="7" key="1">
    <citation type="journal article" date="2019" name="Int. J. Syst. Evol. Microbiol.">
        <title>The Global Catalogue of Microorganisms (GCM) 10K type strain sequencing project: providing services to taxonomists for standard genome sequencing and annotation.</title>
        <authorList>
            <consortium name="The Broad Institute Genomics Platform"/>
            <consortium name="The Broad Institute Genome Sequencing Center for Infectious Disease"/>
            <person name="Wu L."/>
            <person name="Ma J."/>
        </authorList>
    </citation>
    <scope>NUCLEOTIDE SEQUENCE [LARGE SCALE GENOMIC DNA]</scope>
    <source>
        <strain evidence="7">JCM 17110</strain>
    </source>
</reference>
<evidence type="ECO:0000256" key="4">
    <source>
        <dbReference type="ARBA" id="ARBA00023204"/>
    </source>
</evidence>
<gene>
    <name evidence="6" type="ORF">GCM10022394_09080</name>
</gene>
<name>A0ABP6VFB5_9GAMM</name>
<accession>A0ABP6VFB5</accession>
<keyword evidence="3" id="KW-0227">DNA damage</keyword>
<comment type="caution">
    <text evidence="6">The sequence shown here is derived from an EMBL/GenBank/DDBJ whole genome shotgun (WGS) entry which is preliminary data.</text>
</comment>
<dbReference type="PANTHER" id="PTHR47810:SF1">
    <property type="entry name" value="DNA LIGASE B"/>
    <property type="match status" value="1"/>
</dbReference>
<evidence type="ECO:0000256" key="3">
    <source>
        <dbReference type="ARBA" id="ARBA00022763"/>
    </source>
</evidence>
<dbReference type="InterPro" id="IPR012340">
    <property type="entry name" value="NA-bd_OB-fold"/>
</dbReference>
<dbReference type="SUPFAM" id="SSF50249">
    <property type="entry name" value="Nucleic acid-binding proteins"/>
    <property type="match status" value="1"/>
</dbReference>
<dbReference type="EMBL" id="BAABCX010000001">
    <property type="protein sequence ID" value="GAA3531965.1"/>
    <property type="molecule type" value="Genomic_DNA"/>
</dbReference>
<dbReference type="Pfam" id="PF14743">
    <property type="entry name" value="DNA_ligase_OB_2"/>
    <property type="match status" value="1"/>
</dbReference>